<dbReference type="PANTHER" id="PTHR45138:SF9">
    <property type="entry name" value="DIGUANYLATE CYCLASE DGCM-RELATED"/>
    <property type="match status" value="1"/>
</dbReference>
<dbReference type="EMBL" id="LAZR01059657">
    <property type="protein sequence ID" value="KKK67351.1"/>
    <property type="molecule type" value="Genomic_DNA"/>
</dbReference>
<feature type="domain" description="GGDEF" evidence="2">
    <location>
        <begin position="114"/>
        <end position="229"/>
    </location>
</feature>
<dbReference type="InterPro" id="IPR029787">
    <property type="entry name" value="Nucleotide_cyclase"/>
</dbReference>
<keyword evidence="1" id="KW-1133">Transmembrane helix</keyword>
<dbReference type="GO" id="GO:0052621">
    <property type="term" value="F:diguanylate cyclase activity"/>
    <property type="evidence" value="ECO:0007669"/>
    <property type="project" value="TreeGrafter"/>
</dbReference>
<dbReference type="InterPro" id="IPR000160">
    <property type="entry name" value="GGDEF_dom"/>
</dbReference>
<dbReference type="Gene3D" id="3.30.70.270">
    <property type="match status" value="1"/>
</dbReference>
<feature type="non-terminal residue" evidence="3">
    <location>
        <position position="229"/>
    </location>
</feature>
<evidence type="ECO:0000313" key="3">
    <source>
        <dbReference type="EMBL" id="KKK67351.1"/>
    </source>
</evidence>
<dbReference type="CDD" id="cd01949">
    <property type="entry name" value="GGDEF"/>
    <property type="match status" value="1"/>
</dbReference>
<sequence>MNNVIKNIIDIGHFKVVSLITLFSIVMSLIITISFLELFGGGTVFIGVLIAVVAPLIIAPVVSWYLVGLIIKIHQLEEEMWILATFDALTGLMTRRAFLASCETVYEVAVRSQSTLAVIYIDMDDFKKINDTYGHPGGDEVLKSFGSVVSECKRKSDLVGRIGGEEFAMVLHNTDSDGALEFSNKIRALAKNKTVTFAGQTIDYNMSVGVTVLDKDNPLPLDQLMRNAD</sequence>
<keyword evidence="1" id="KW-0812">Transmembrane</keyword>
<dbReference type="SMART" id="SM00267">
    <property type="entry name" value="GGDEF"/>
    <property type="match status" value="1"/>
</dbReference>
<evidence type="ECO:0000256" key="1">
    <source>
        <dbReference type="SAM" id="Phobius"/>
    </source>
</evidence>
<dbReference type="PROSITE" id="PS50887">
    <property type="entry name" value="GGDEF"/>
    <property type="match status" value="1"/>
</dbReference>
<evidence type="ECO:0000259" key="2">
    <source>
        <dbReference type="PROSITE" id="PS50887"/>
    </source>
</evidence>
<comment type="caution">
    <text evidence="3">The sequence shown here is derived from an EMBL/GenBank/DDBJ whole genome shotgun (WGS) entry which is preliminary data.</text>
</comment>
<dbReference type="Pfam" id="PF00990">
    <property type="entry name" value="GGDEF"/>
    <property type="match status" value="1"/>
</dbReference>
<proteinExistence type="predicted"/>
<feature type="transmembrane region" description="Helical" evidence="1">
    <location>
        <begin position="42"/>
        <end position="67"/>
    </location>
</feature>
<dbReference type="PANTHER" id="PTHR45138">
    <property type="entry name" value="REGULATORY COMPONENTS OF SENSORY TRANSDUCTION SYSTEM"/>
    <property type="match status" value="1"/>
</dbReference>
<gene>
    <name evidence="3" type="ORF">LCGC14_2954930</name>
</gene>
<dbReference type="AlphaFoldDB" id="A0A0F9A5C8"/>
<reference evidence="3" key="1">
    <citation type="journal article" date="2015" name="Nature">
        <title>Complex archaea that bridge the gap between prokaryotes and eukaryotes.</title>
        <authorList>
            <person name="Spang A."/>
            <person name="Saw J.H."/>
            <person name="Jorgensen S.L."/>
            <person name="Zaremba-Niedzwiedzka K."/>
            <person name="Martijn J."/>
            <person name="Lind A.E."/>
            <person name="van Eijk R."/>
            <person name="Schleper C."/>
            <person name="Guy L."/>
            <person name="Ettema T.J."/>
        </authorList>
    </citation>
    <scope>NUCLEOTIDE SEQUENCE</scope>
</reference>
<dbReference type="InterPro" id="IPR050469">
    <property type="entry name" value="Diguanylate_Cyclase"/>
</dbReference>
<dbReference type="SUPFAM" id="SSF55073">
    <property type="entry name" value="Nucleotide cyclase"/>
    <property type="match status" value="1"/>
</dbReference>
<protein>
    <recommendedName>
        <fullName evidence="2">GGDEF domain-containing protein</fullName>
    </recommendedName>
</protein>
<dbReference type="NCBIfam" id="TIGR00254">
    <property type="entry name" value="GGDEF"/>
    <property type="match status" value="1"/>
</dbReference>
<dbReference type="InterPro" id="IPR043128">
    <property type="entry name" value="Rev_trsase/Diguanyl_cyclase"/>
</dbReference>
<name>A0A0F9A5C8_9ZZZZ</name>
<keyword evidence="1" id="KW-0472">Membrane</keyword>
<accession>A0A0F9A5C8</accession>
<feature type="transmembrane region" description="Helical" evidence="1">
    <location>
        <begin position="12"/>
        <end position="36"/>
    </location>
</feature>
<organism evidence="3">
    <name type="scientific">marine sediment metagenome</name>
    <dbReference type="NCBI Taxonomy" id="412755"/>
    <lineage>
        <taxon>unclassified sequences</taxon>
        <taxon>metagenomes</taxon>
        <taxon>ecological metagenomes</taxon>
    </lineage>
</organism>